<dbReference type="Pfam" id="PF20469">
    <property type="entry name" value="OLD-like_TOPRIM"/>
    <property type="match status" value="1"/>
</dbReference>
<dbReference type="InterPro" id="IPR034139">
    <property type="entry name" value="TOPRIM_OLD"/>
</dbReference>
<dbReference type="InterPro" id="IPR041685">
    <property type="entry name" value="AAA_GajA/Old/RecF-like"/>
</dbReference>
<evidence type="ECO:0000259" key="2">
    <source>
        <dbReference type="Pfam" id="PF20469"/>
    </source>
</evidence>
<feature type="domain" description="Endonuclease GajA/Old nuclease/RecF-like AAA" evidence="1">
    <location>
        <begin position="24"/>
        <end position="72"/>
    </location>
</feature>
<proteinExistence type="predicted"/>
<evidence type="ECO:0000259" key="1">
    <source>
        <dbReference type="Pfam" id="PF13175"/>
    </source>
</evidence>
<dbReference type="SUPFAM" id="SSF52540">
    <property type="entry name" value="P-loop containing nucleoside triphosphate hydrolases"/>
    <property type="match status" value="1"/>
</dbReference>
<dbReference type="InterPro" id="IPR051396">
    <property type="entry name" value="Bact_Antivir_Def_Nuclease"/>
</dbReference>
<dbReference type="AlphaFoldDB" id="H2CKW7"/>
<dbReference type="HOGENOM" id="CLU_017618_0_1_12"/>
<feature type="domain" description="Endonuclease GajA/Old nuclease/RecF-like AAA" evidence="1">
    <location>
        <begin position="191"/>
        <end position="361"/>
    </location>
</feature>
<keyword evidence="4" id="KW-1185">Reference proteome</keyword>
<evidence type="ECO:0000313" key="4">
    <source>
        <dbReference type="Proteomes" id="UP000005737"/>
    </source>
</evidence>
<evidence type="ECO:0000313" key="3">
    <source>
        <dbReference type="EMBL" id="EHQ06201.1"/>
    </source>
</evidence>
<dbReference type="PANTHER" id="PTHR43581:SF2">
    <property type="entry name" value="EXCINUCLEASE ATPASE SUBUNIT"/>
    <property type="match status" value="1"/>
</dbReference>
<sequence length="585" mass="66404">MAKSKKEDELIDLQPDINTPRPRLHKLIIKNFRSIGTDPVEIDLDDIVVLVGPNNSGKSSILRAYEVAMSQGSNKGKLSIDDFPNGVVDEDCYPEIELHTIVFTNAPGKKWLDDLGNQEYIIRERWIWSSPNKDPKRQGFNIELNDWDEEKVPWGAPNVANSRRPLPHRVDAFDTPDAQAKSITDLIAGILKDKIIEIKSDPSQEISDYELILDKIRNLQTKAVKATESEIIVIESEITKYIEKLFPNHQVKFDAKAETDIEKAYEPFKSRTEMLIGPKDGYFSKIEHQGSGARRTILWATLKYISENKNDTKERPHVLLLDEPEICLHPSAIREARSVLYDLPKSGNWQVMLTSHSPIFIDLSRDNTTIIRVFRDEMSSVQSTTLYRPSKAKLSHNDLTNLKLLNICDPYVHEFFFGGKQIIVEGDTEYTAFSMIKEQLPDEYLDLQIIRARGKGIIPSVAKVLLQFSKGFSILHDTDTPKTKDNKNNPAWGMNSTIGNILSLENALGRVHLLACKTNFESAIFGEEIKNEKPYNALIRIRSDQAIFEKVKLLLDALIDNNVTPPSNIIRWNSIADLESQCGLK</sequence>
<organism evidence="3 4">
    <name type="scientific">Leptonema illini DSM 21528</name>
    <dbReference type="NCBI Taxonomy" id="929563"/>
    <lineage>
        <taxon>Bacteria</taxon>
        <taxon>Pseudomonadati</taxon>
        <taxon>Spirochaetota</taxon>
        <taxon>Spirochaetia</taxon>
        <taxon>Leptospirales</taxon>
        <taxon>Leptospiraceae</taxon>
        <taxon>Leptonema</taxon>
    </lineage>
</organism>
<reference evidence="3 4" key="1">
    <citation type="submission" date="2011-10" db="EMBL/GenBank/DDBJ databases">
        <title>The Improved High-Quality Draft genome of Leptonema illini DSM 21528.</title>
        <authorList>
            <consortium name="US DOE Joint Genome Institute (JGI-PGF)"/>
            <person name="Lucas S."/>
            <person name="Copeland A."/>
            <person name="Lapidus A."/>
            <person name="Glavina del Rio T."/>
            <person name="Dalin E."/>
            <person name="Tice H."/>
            <person name="Bruce D."/>
            <person name="Goodwin L."/>
            <person name="Pitluck S."/>
            <person name="Peters L."/>
            <person name="Mikhailova N."/>
            <person name="Held B."/>
            <person name="Kyrpides N."/>
            <person name="Mavromatis K."/>
            <person name="Ivanova N."/>
            <person name="Markowitz V."/>
            <person name="Cheng J.-F."/>
            <person name="Hugenholtz P."/>
            <person name="Woyke T."/>
            <person name="Wu D."/>
            <person name="Gronow S."/>
            <person name="Wellnitz S."/>
            <person name="Brambilla E.-M."/>
            <person name="Klenk H.-P."/>
            <person name="Eisen J.A."/>
        </authorList>
    </citation>
    <scope>NUCLEOTIDE SEQUENCE [LARGE SCALE GENOMIC DNA]</scope>
    <source>
        <strain evidence="3 4">DSM 21528</strain>
    </source>
</reference>
<dbReference type="Proteomes" id="UP000005737">
    <property type="component" value="Unassembled WGS sequence"/>
</dbReference>
<dbReference type="PANTHER" id="PTHR43581">
    <property type="entry name" value="ATP/GTP PHOSPHATASE"/>
    <property type="match status" value="1"/>
</dbReference>
<protein>
    <submittedName>
        <fullName evidence="3">SMC domain protein</fullName>
    </submittedName>
</protein>
<accession>H2CKW7</accession>
<dbReference type="STRING" id="183.GCA_002009735_01033"/>
<name>H2CKW7_9LEPT</name>
<dbReference type="RefSeq" id="WP_002771499.1">
    <property type="nucleotide sequence ID" value="NZ_JH597773.1"/>
</dbReference>
<dbReference type="EMBL" id="JH597773">
    <property type="protein sequence ID" value="EHQ06201.1"/>
    <property type="molecule type" value="Genomic_DNA"/>
</dbReference>
<feature type="domain" description="OLD protein-like TOPRIM" evidence="2">
    <location>
        <begin position="416"/>
        <end position="479"/>
    </location>
</feature>
<dbReference type="Pfam" id="PF13175">
    <property type="entry name" value="AAA_15"/>
    <property type="match status" value="2"/>
</dbReference>
<gene>
    <name evidence="3" type="ORF">Lepil_1512</name>
</gene>
<dbReference type="InterPro" id="IPR027417">
    <property type="entry name" value="P-loop_NTPase"/>
</dbReference>
<dbReference type="Gene3D" id="3.40.50.300">
    <property type="entry name" value="P-loop containing nucleotide triphosphate hydrolases"/>
    <property type="match status" value="1"/>
</dbReference>
<dbReference type="CDD" id="cd01026">
    <property type="entry name" value="TOPRIM_OLD"/>
    <property type="match status" value="1"/>
</dbReference>